<evidence type="ECO:0000313" key="10">
    <source>
        <dbReference type="Proteomes" id="UP000593571"/>
    </source>
</evidence>
<evidence type="ECO:0000256" key="3">
    <source>
        <dbReference type="ARBA" id="ARBA00023123"/>
    </source>
</evidence>
<keyword evidence="4" id="KW-0505">Motor protein</keyword>
<feature type="domain" description="Myosin motor" evidence="8">
    <location>
        <begin position="1"/>
        <end position="377"/>
    </location>
</feature>
<evidence type="ECO:0000256" key="4">
    <source>
        <dbReference type="ARBA" id="ARBA00023175"/>
    </source>
</evidence>
<dbReference type="Gene3D" id="6.10.220.10">
    <property type="match status" value="1"/>
</dbReference>
<dbReference type="InterPro" id="IPR001609">
    <property type="entry name" value="Myosin_head_motor_dom-like"/>
</dbReference>
<evidence type="ECO:0000259" key="8">
    <source>
        <dbReference type="PROSITE" id="PS51456"/>
    </source>
</evidence>
<dbReference type="GO" id="GO:0007015">
    <property type="term" value="P:actin filament organization"/>
    <property type="evidence" value="ECO:0007669"/>
    <property type="project" value="TreeGrafter"/>
</dbReference>
<dbReference type="PRINTS" id="PR00193">
    <property type="entry name" value="MYOSINHEAVY"/>
</dbReference>
<dbReference type="FunFam" id="3.30.70.1590:FF:000002">
    <property type="entry name" value="unconventional myosin-VI isoform X1"/>
    <property type="match status" value="1"/>
</dbReference>
<protein>
    <submittedName>
        <fullName evidence="9">Myosin VI</fullName>
    </submittedName>
</protein>
<name>A0A7J8KD06_ROUAE</name>
<dbReference type="Pfam" id="PF21521">
    <property type="entry name" value="MYO6_lever"/>
    <property type="match status" value="1"/>
</dbReference>
<dbReference type="AlphaFoldDB" id="A0A7J8KD06"/>
<dbReference type="GO" id="GO:0042472">
    <property type="term" value="P:inner ear morphogenesis"/>
    <property type="evidence" value="ECO:0007669"/>
    <property type="project" value="TreeGrafter"/>
</dbReference>
<dbReference type="InterPro" id="IPR027417">
    <property type="entry name" value="P-loop_NTPase"/>
</dbReference>
<keyword evidence="2" id="KW-0067">ATP-binding</keyword>
<dbReference type="InterPro" id="IPR049016">
    <property type="entry name" value="MYO6_lever"/>
</dbReference>
<feature type="region of interest" description="Actin-binding" evidence="6">
    <location>
        <begin position="257"/>
        <end position="279"/>
    </location>
</feature>
<dbReference type="FunFam" id="3.40.850.10:FF:000030">
    <property type="entry name" value="unconventional myosin-VI isoform X1"/>
    <property type="match status" value="1"/>
</dbReference>
<dbReference type="GO" id="GO:0030048">
    <property type="term" value="P:actin filament-based movement"/>
    <property type="evidence" value="ECO:0007669"/>
    <property type="project" value="TreeGrafter"/>
</dbReference>
<keyword evidence="5 6" id="KW-0009">Actin-binding</keyword>
<evidence type="ECO:0000256" key="1">
    <source>
        <dbReference type="ARBA" id="ARBA00022741"/>
    </source>
</evidence>
<accession>A0A7J8KD06</accession>
<sequence length="680" mass="80168">MHMALQSNIWSFFRVPLKVEQANNARDALAKTVYSHLFDHVVNRVNQCFPFETSSYFIGVLDIAGFEYFEHNSFEQFCINYCNEKLQQFFNERILKEEQELYQKEGLGVNEVHYVDNQDCIDLVESKLVGILDILDEESRLPQPSDQHFTSAVHQKHKDHFRLTVPRKSKLAVHRNLRDDEGFIIRHFAGAVCYETTQFVEKNNDALHMSLESLICESRDKFIRELFESSTNNNKDTKQKAGKLSFISVGNKFKTQLNLLLDKLRSTGASFIRCIKPNLKMVGHQFEGAQILSQLQCSGMVSVLDLMQGGFPSRASFHELYNMYKKYMPDKLARLDPRLFCKALFKALGLNEIDYKFGLTKVFFRPGKFAEFDQIMKSDPDHLAELVRRVNHWLIYSRWKKVQWCSLSVIKLKNKIKYRAEACIKMQKTIRMWLCKRRHKPRIDGLVKVGTLKKRLDKFNEVVSALKDGKPEVNKQVKDLEISIDALMAKIKSTMMTREQIQKEYDAVVKSSENLLSELQKKKQQEEEAERLRRIQEEMEKERKRREEDEQRRRKEEEERRMKLEMEAKRKQEEEERKKREDDEKRIQAEVEEQLARQREEESQQQAVLEQERRDRELALRIAQSEAELISDEAQADLALRRYWDAGRGIVFCLLPLSLCLSFQPARNRRRSYSLGSDIF</sequence>
<dbReference type="Gene3D" id="1.20.120.720">
    <property type="entry name" value="Myosin VI head, motor domain, U50 subdomain"/>
    <property type="match status" value="1"/>
</dbReference>
<comment type="caution">
    <text evidence="6">Lacks conserved residue(s) required for the propagation of feature annotation.</text>
</comment>
<dbReference type="Gene3D" id="3.40.850.10">
    <property type="entry name" value="Kinesin motor domain"/>
    <property type="match status" value="1"/>
</dbReference>
<feature type="region of interest" description="Disordered" evidence="7">
    <location>
        <begin position="540"/>
        <end position="561"/>
    </location>
</feature>
<dbReference type="Gene3D" id="3.30.70.1590">
    <property type="match status" value="1"/>
</dbReference>
<dbReference type="GO" id="GO:0042491">
    <property type="term" value="P:inner ear auditory receptor cell differentiation"/>
    <property type="evidence" value="ECO:0007669"/>
    <property type="project" value="TreeGrafter"/>
</dbReference>
<dbReference type="SUPFAM" id="SSF52540">
    <property type="entry name" value="P-loop containing nucleoside triphosphate hydrolases"/>
    <property type="match status" value="1"/>
</dbReference>
<dbReference type="EMBL" id="JACASE010000001">
    <property type="protein sequence ID" value="KAF6506756.1"/>
    <property type="molecule type" value="Genomic_DNA"/>
</dbReference>
<proteinExistence type="inferred from homology"/>
<dbReference type="PANTHER" id="PTHR13140:SF745">
    <property type="entry name" value="UNCONVENTIONAL MYOSIN-VI"/>
    <property type="match status" value="1"/>
</dbReference>
<evidence type="ECO:0000256" key="5">
    <source>
        <dbReference type="ARBA" id="ARBA00023203"/>
    </source>
</evidence>
<evidence type="ECO:0000256" key="2">
    <source>
        <dbReference type="ARBA" id="ARBA00022840"/>
    </source>
</evidence>
<dbReference type="GO" id="GO:0001726">
    <property type="term" value="C:ruffle"/>
    <property type="evidence" value="ECO:0007669"/>
    <property type="project" value="TreeGrafter"/>
</dbReference>
<dbReference type="SMART" id="SM00242">
    <property type="entry name" value="MYSc"/>
    <property type="match status" value="1"/>
</dbReference>
<dbReference type="GO" id="GO:0005886">
    <property type="term" value="C:plasma membrane"/>
    <property type="evidence" value="ECO:0007669"/>
    <property type="project" value="TreeGrafter"/>
</dbReference>
<keyword evidence="1" id="KW-0547">Nucleotide-binding</keyword>
<dbReference type="GO" id="GO:0016459">
    <property type="term" value="C:myosin complex"/>
    <property type="evidence" value="ECO:0007669"/>
    <property type="project" value="UniProtKB-KW"/>
</dbReference>
<dbReference type="GO" id="GO:0051015">
    <property type="term" value="F:actin filament binding"/>
    <property type="evidence" value="ECO:0007669"/>
    <property type="project" value="TreeGrafter"/>
</dbReference>
<dbReference type="PROSITE" id="PS51456">
    <property type="entry name" value="MYOSIN_MOTOR"/>
    <property type="match status" value="1"/>
</dbReference>
<dbReference type="Gene3D" id="1.20.58.530">
    <property type="match status" value="1"/>
</dbReference>
<organism evidence="9 10">
    <name type="scientific">Rousettus aegyptiacus</name>
    <name type="common">Egyptian fruit bat</name>
    <name type="synonym">Pteropus aegyptiacus</name>
    <dbReference type="NCBI Taxonomy" id="9407"/>
    <lineage>
        <taxon>Eukaryota</taxon>
        <taxon>Metazoa</taxon>
        <taxon>Chordata</taxon>
        <taxon>Craniata</taxon>
        <taxon>Vertebrata</taxon>
        <taxon>Euteleostomi</taxon>
        <taxon>Mammalia</taxon>
        <taxon>Eutheria</taxon>
        <taxon>Laurasiatheria</taxon>
        <taxon>Chiroptera</taxon>
        <taxon>Yinpterochiroptera</taxon>
        <taxon>Pteropodoidea</taxon>
        <taxon>Pteropodidae</taxon>
        <taxon>Rousettinae</taxon>
        <taxon>Rousettus</taxon>
    </lineage>
</organism>
<dbReference type="FunFam" id="1.20.58.530:FF:000006">
    <property type="entry name" value="Putative unconventional myosin-VI"/>
    <property type="match status" value="1"/>
</dbReference>
<dbReference type="CDD" id="cd21759">
    <property type="entry name" value="CBD_MYO6-like"/>
    <property type="match status" value="1"/>
</dbReference>
<evidence type="ECO:0000256" key="6">
    <source>
        <dbReference type="PROSITE-ProRule" id="PRU00782"/>
    </source>
</evidence>
<dbReference type="GO" id="GO:0000146">
    <property type="term" value="F:microfilament motor activity"/>
    <property type="evidence" value="ECO:0007669"/>
    <property type="project" value="TreeGrafter"/>
</dbReference>
<gene>
    <name evidence="9" type="ORF">HJG63_013815</name>
</gene>
<dbReference type="InterPro" id="IPR036961">
    <property type="entry name" value="Kinesin_motor_dom_sf"/>
</dbReference>
<evidence type="ECO:0000256" key="7">
    <source>
        <dbReference type="SAM" id="MobiDB-lite"/>
    </source>
</evidence>
<keyword evidence="10" id="KW-1185">Reference proteome</keyword>
<comment type="caution">
    <text evidence="9">The sequence shown here is derived from an EMBL/GenBank/DDBJ whole genome shotgun (WGS) entry which is preliminary data.</text>
</comment>
<keyword evidence="3 6" id="KW-0518">Myosin</keyword>
<dbReference type="PANTHER" id="PTHR13140">
    <property type="entry name" value="MYOSIN"/>
    <property type="match status" value="1"/>
</dbReference>
<dbReference type="GO" id="GO:0005524">
    <property type="term" value="F:ATP binding"/>
    <property type="evidence" value="ECO:0007669"/>
    <property type="project" value="UniProtKB-KW"/>
</dbReference>
<dbReference type="Pfam" id="PF00063">
    <property type="entry name" value="Myosin_head"/>
    <property type="match status" value="1"/>
</dbReference>
<dbReference type="GO" id="GO:0030139">
    <property type="term" value="C:endocytic vesicle"/>
    <property type="evidence" value="ECO:0007669"/>
    <property type="project" value="TreeGrafter"/>
</dbReference>
<evidence type="ECO:0000313" key="9">
    <source>
        <dbReference type="EMBL" id="KAF6506756.1"/>
    </source>
</evidence>
<dbReference type="Proteomes" id="UP000593571">
    <property type="component" value="Unassembled WGS sequence"/>
</dbReference>
<reference evidence="9 10" key="1">
    <citation type="journal article" date="2020" name="Nature">
        <title>Six reference-quality genomes reveal evolution of bat adaptations.</title>
        <authorList>
            <person name="Jebb D."/>
            <person name="Huang Z."/>
            <person name="Pippel M."/>
            <person name="Hughes G.M."/>
            <person name="Lavrichenko K."/>
            <person name="Devanna P."/>
            <person name="Winkler S."/>
            <person name="Jermiin L.S."/>
            <person name="Skirmuntt E.C."/>
            <person name="Katzourakis A."/>
            <person name="Burkitt-Gray L."/>
            <person name="Ray D.A."/>
            <person name="Sullivan K.A.M."/>
            <person name="Roscito J.G."/>
            <person name="Kirilenko B.M."/>
            <person name="Davalos L.M."/>
            <person name="Corthals A.P."/>
            <person name="Power M.L."/>
            <person name="Jones G."/>
            <person name="Ransome R.D."/>
            <person name="Dechmann D.K.N."/>
            <person name="Locatelli A.G."/>
            <person name="Puechmaille S.J."/>
            <person name="Fedrigo O."/>
            <person name="Jarvis E.D."/>
            <person name="Hiller M."/>
            <person name="Vernes S.C."/>
            <person name="Myers E.W."/>
            <person name="Teeling E.C."/>
        </authorList>
    </citation>
    <scope>NUCLEOTIDE SEQUENCE [LARGE SCALE GENOMIC DNA]</scope>
    <source>
        <strain evidence="9">MRouAeg1</strain>
        <tissue evidence="9">Muscle</tissue>
    </source>
</reference>
<comment type="similarity">
    <text evidence="6">Belongs to the TRAFAC class myosin-kinesin ATPase superfamily. Myosin family.</text>
</comment>